<dbReference type="InterPro" id="IPR013762">
    <property type="entry name" value="Integrase-like_cat_sf"/>
</dbReference>
<evidence type="ECO:0000256" key="1">
    <source>
        <dbReference type="ARBA" id="ARBA00003283"/>
    </source>
</evidence>
<dbReference type="PANTHER" id="PTHR30349:SF81">
    <property type="entry name" value="TYROSINE RECOMBINASE XERC"/>
    <property type="match status" value="1"/>
</dbReference>
<evidence type="ECO:0000259" key="8">
    <source>
        <dbReference type="PROSITE" id="PS51900"/>
    </source>
</evidence>
<dbReference type="Pfam" id="PF02899">
    <property type="entry name" value="Phage_int_SAM_1"/>
    <property type="match status" value="1"/>
</dbReference>
<dbReference type="Pfam" id="PF00589">
    <property type="entry name" value="Phage_integrase"/>
    <property type="match status" value="1"/>
</dbReference>
<accession>A0A1I2ZF90</accession>
<dbReference type="InterPro" id="IPR044068">
    <property type="entry name" value="CB"/>
</dbReference>
<dbReference type="InterPro" id="IPR050090">
    <property type="entry name" value="Tyrosine_recombinase_XerCD"/>
</dbReference>
<evidence type="ECO:0000313" key="10">
    <source>
        <dbReference type="Proteomes" id="UP000199337"/>
    </source>
</evidence>
<gene>
    <name evidence="9" type="ORF">SAMN05660649_04920</name>
</gene>
<sequence length="340" mass="39391">MKEADFPKHLSYFLSKYLPGQKNASTYTIASYRDTLKLFLIFCEEEKVMRPERIRMSDITKELIIGYLDWLEAKRGCSISTRNQRLAVLHSFFRYVQKESPESLYELHKILSIPSKKHPKPMVPYLTGPEMQILLEQPDTSTYEGFRDMALLSILYDTGARVQELTDIKVKDVRLSSPSVITLHGKGSKVRRVPIMSKTSELLARYLEIKKYHPGIARTDNYLFANQKKQQLSRWGISYILKKYVDMAKSNPLFTVDFPVTPHVLRHAKAMHLLQSGVNIIYIRDFLGHVDCSTTEVYARADSEMKRKAIEDAYIDLVPDIVPKWEEDGDLMNWLNSLCE</sequence>
<evidence type="ECO:0000256" key="4">
    <source>
        <dbReference type="ARBA" id="ARBA00023125"/>
    </source>
</evidence>
<keyword evidence="3" id="KW-0229">DNA integration</keyword>
<reference evidence="10" key="1">
    <citation type="submission" date="2016-10" db="EMBL/GenBank/DDBJ databases">
        <authorList>
            <person name="Varghese N."/>
            <person name="Submissions S."/>
        </authorList>
    </citation>
    <scope>NUCLEOTIDE SEQUENCE [LARGE SCALE GENOMIC DNA]</scope>
    <source>
        <strain evidence="10">DSM 17038</strain>
    </source>
</reference>
<dbReference type="InterPro" id="IPR002104">
    <property type="entry name" value="Integrase_catalytic"/>
</dbReference>
<dbReference type="GO" id="GO:0015074">
    <property type="term" value="P:DNA integration"/>
    <property type="evidence" value="ECO:0007669"/>
    <property type="project" value="UniProtKB-KW"/>
</dbReference>
<feature type="domain" description="Tyr recombinase" evidence="7">
    <location>
        <begin position="121"/>
        <end position="311"/>
    </location>
</feature>
<evidence type="ECO:0000256" key="3">
    <source>
        <dbReference type="ARBA" id="ARBA00022908"/>
    </source>
</evidence>
<dbReference type="AlphaFoldDB" id="A0A1I2ZF90"/>
<dbReference type="InterPro" id="IPR010998">
    <property type="entry name" value="Integrase_recombinase_N"/>
</dbReference>
<dbReference type="CDD" id="cd01182">
    <property type="entry name" value="INT_RitC_C_like"/>
    <property type="match status" value="1"/>
</dbReference>
<dbReference type="STRING" id="341036.SAMN05660649_04920"/>
<dbReference type="RefSeq" id="WP_092475750.1">
    <property type="nucleotide sequence ID" value="NZ_FOOX01000027.1"/>
</dbReference>
<dbReference type="Gene3D" id="1.10.443.10">
    <property type="entry name" value="Intergrase catalytic core"/>
    <property type="match status" value="1"/>
</dbReference>
<dbReference type="Gene3D" id="1.10.150.130">
    <property type="match status" value="1"/>
</dbReference>
<dbReference type="OrthoDB" id="9771888at2"/>
<evidence type="ECO:0000256" key="6">
    <source>
        <dbReference type="PROSITE-ProRule" id="PRU01248"/>
    </source>
</evidence>
<dbReference type="PROSITE" id="PS51900">
    <property type="entry name" value="CB"/>
    <property type="match status" value="1"/>
</dbReference>
<dbReference type="GO" id="GO:0003677">
    <property type="term" value="F:DNA binding"/>
    <property type="evidence" value="ECO:0007669"/>
    <property type="project" value="UniProtKB-UniRule"/>
</dbReference>
<dbReference type="SUPFAM" id="SSF56349">
    <property type="entry name" value="DNA breaking-rejoining enzymes"/>
    <property type="match status" value="1"/>
</dbReference>
<protein>
    <submittedName>
        <fullName evidence="9">Site-specific recombinase XerD</fullName>
    </submittedName>
</protein>
<dbReference type="InterPro" id="IPR011010">
    <property type="entry name" value="DNA_brk_join_enz"/>
</dbReference>
<dbReference type="Proteomes" id="UP000199337">
    <property type="component" value="Unassembled WGS sequence"/>
</dbReference>
<dbReference type="InterPro" id="IPR004107">
    <property type="entry name" value="Integrase_SAM-like_N"/>
</dbReference>
<evidence type="ECO:0000256" key="5">
    <source>
        <dbReference type="ARBA" id="ARBA00023172"/>
    </source>
</evidence>
<comment type="function">
    <text evidence="1">Site-specific tyrosine recombinase, which acts by catalyzing the cutting and rejoining of the recombining DNA molecules.</text>
</comment>
<organism evidence="9 10">
    <name type="scientific">Desulfotruncus arcticus DSM 17038</name>
    <dbReference type="NCBI Taxonomy" id="1121424"/>
    <lineage>
        <taxon>Bacteria</taxon>
        <taxon>Bacillati</taxon>
        <taxon>Bacillota</taxon>
        <taxon>Clostridia</taxon>
        <taxon>Eubacteriales</taxon>
        <taxon>Desulfallaceae</taxon>
        <taxon>Desulfotruncus</taxon>
    </lineage>
</organism>
<name>A0A1I2ZF90_9FIRM</name>
<proteinExistence type="inferred from homology"/>
<dbReference type="EMBL" id="FOOX01000027">
    <property type="protein sequence ID" value="SFH36552.1"/>
    <property type="molecule type" value="Genomic_DNA"/>
</dbReference>
<dbReference type="PROSITE" id="PS51898">
    <property type="entry name" value="TYR_RECOMBINASE"/>
    <property type="match status" value="1"/>
</dbReference>
<evidence type="ECO:0000313" key="9">
    <source>
        <dbReference type="EMBL" id="SFH36552.1"/>
    </source>
</evidence>
<dbReference type="PANTHER" id="PTHR30349">
    <property type="entry name" value="PHAGE INTEGRASE-RELATED"/>
    <property type="match status" value="1"/>
</dbReference>
<keyword evidence="5" id="KW-0233">DNA recombination</keyword>
<dbReference type="GO" id="GO:0006310">
    <property type="term" value="P:DNA recombination"/>
    <property type="evidence" value="ECO:0007669"/>
    <property type="project" value="UniProtKB-KW"/>
</dbReference>
<keyword evidence="10" id="KW-1185">Reference proteome</keyword>
<feature type="domain" description="Core-binding (CB)" evidence="8">
    <location>
        <begin position="4"/>
        <end position="97"/>
    </location>
</feature>
<evidence type="ECO:0000256" key="2">
    <source>
        <dbReference type="ARBA" id="ARBA00008857"/>
    </source>
</evidence>
<evidence type="ECO:0000259" key="7">
    <source>
        <dbReference type="PROSITE" id="PS51898"/>
    </source>
</evidence>
<comment type="similarity">
    <text evidence="2">Belongs to the 'phage' integrase family.</text>
</comment>
<keyword evidence="4 6" id="KW-0238">DNA-binding</keyword>